<dbReference type="Gene3D" id="3.30.300.30">
    <property type="match status" value="1"/>
</dbReference>
<dbReference type="SUPFAM" id="SSF55048">
    <property type="entry name" value="Probable ACP-binding domain of malonyl-CoA ACP transacylase"/>
    <property type="match status" value="1"/>
</dbReference>
<dbReference type="SMART" id="SM00823">
    <property type="entry name" value="PKS_PP"/>
    <property type="match status" value="1"/>
</dbReference>
<dbReference type="GO" id="GO:0030170">
    <property type="term" value="F:pyridoxal phosphate binding"/>
    <property type="evidence" value="ECO:0007669"/>
    <property type="project" value="InterPro"/>
</dbReference>
<dbReference type="FunFam" id="3.40.47.10:FF:000019">
    <property type="entry name" value="Polyketide synthase type I"/>
    <property type="match status" value="1"/>
</dbReference>
<dbReference type="InterPro" id="IPR020845">
    <property type="entry name" value="AMP-binding_CS"/>
</dbReference>
<dbReference type="SUPFAM" id="SSF47336">
    <property type="entry name" value="ACP-like"/>
    <property type="match status" value="2"/>
</dbReference>
<evidence type="ECO:0000259" key="10">
    <source>
        <dbReference type="PROSITE" id="PS52004"/>
    </source>
</evidence>
<dbReference type="InterPro" id="IPR016036">
    <property type="entry name" value="Malonyl_transacylase_ACP-bd"/>
</dbReference>
<dbReference type="InterPro" id="IPR013217">
    <property type="entry name" value="Methyltransf_12"/>
</dbReference>
<dbReference type="PROSITE" id="PS00606">
    <property type="entry name" value="KS3_1"/>
    <property type="match status" value="1"/>
</dbReference>
<dbReference type="CDD" id="cd00610">
    <property type="entry name" value="OAT_like"/>
    <property type="match status" value="1"/>
</dbReference>
<feature type="domain" description="Carrier" evidence="9">
    <location>
        <begin position="2968"/>
        <end position="3043"/>
    </location>
</feature>
<dbReference type="InterPro" id="IPR000873">
    <property type="entry name" value="AMP-dep_synth/lig_dom"/>
</dbReference>
<dbReference type="Pfam" id="PF00668">
    <property type="entry name" value="Condensation"/>
    <property type="match status" value="2"/>
</dbReference>
<dbReference type="GO" id="GO:0005737">
    <property type="term" value="C:cytoplasm"/>
    <property type="evidence" value="ECO:0007669"/>
    <property type="project" value="TreeGrafter"/>
</dbReference>
<dbReference type="Pfam" id="PF00501">
    <property type="entry name" value="AMP-binding"/>
    <property type="match status" value="1"/>
</dbReference>
<dbReference type="Gene3D" id="3.30.70.3290">
    <property type="match status" value="1"/>
</dbReference>
<accession>A0A1Q0AKU7</accession>
<dbReference type="SUPFAM" id="SSF56801">
    <property type="entry name" value="Acetyl-CoA synthetase-like"/>
    <property type="match status" value="1"/>
</dbReference>
<feature type="domain" description="Ketosynthase family 3 (KS3)" evidence="10">
    <location>
        <begin position="33"/>
        <end position="456"/>
    </location>
</feature>
<dbReference type="Gene3D" id="3.40.50.980">
    <property type="match status" value="2"/>
</dbReference>
<dbReference type="GO" id="GO:0004312">
    <property type="term" value="F:fatty acid synthase activity"/>
    <property type="evidence" value="ECO:0007669"/>
    <property type="project" value="TreeGrafter"/>
</dbReference>
<dbReference type="InterPro" id="IPR042099">
    <property type="entry name" value="ANL_N_sf"/>
</dbReference>
<dbReference type="InterPro" id="IPR016039">
    <property type="entry name" value="Thiolase-like"/>
</dbReference>
<feature type="region of interest" description="Disordered" evidence="8">
    <location>
        <begin position="1441"/>
        <end position="1466"/>
    </location>
</feature>
<sequence length="3511" mass="392748">MSQNTDYKKLIATTLTKMEAMQARITELEGRESEPIAVVGMGCRFPGGINSPEAYWNYCLAGLDAIVEVPKSRWDISKFYAQEVTPGKMNTRYGGFLQEDITEFDARFFSISAREAMSIDPQQRLLLEVTWEALENANLPPNNLASDRVGVFIGITSIDHAMTVYKSNYEQIDSFFGTGNALSAAAGRLSYFLNLRGPCMSIDAACASSLVAVHQAIRSLRNYECELALVGGVNLILNPAITINLSQSGMMSPDGRCKTFDAAANGYVRGEGCGVLVLKRLSAAQKKGDRILAVLRGSAVNHNGAAAGLTVPSGPAQQDLLRQALADARITSEKVGYIEAHGTGTSLGDPIEMNAIAAVYGERSQPLYVGSVKTNIGHLEAAAGIAGMIKTILALQHGEIPPHLHFQEPNPLVNWQKYNIKIPTQTSPWPDNGAVRIAGVSSFGFSGTNAHVIVEQAPIAEMPAIKQQLPSHLLTISAHNQIALKELARRFYTRLEFEPEIGDICYSAAIGRSALPERLAIIADTLPELQQRLAAFADEKTLDNSTFYQRYTGEKQPKIVFLFTGQGACYPGMGEQLYQTQPTFRKYIDQCAAILANHLEYPLVEILFGDRTDLLNQTAYAQPAIFALEYAIAMLWQSWGITPGLLIGHSVGEYVAACVAGVFSLEAGLALIVKRGQLMQAAPIGKMASVFADETTVNSLIQNYTNQVAIAAINHPQQIVISGASNGIDEIITNCKNQKIAAQHLSVAGAFHSPLIEPILDEFETFARRISYNHPQNLLISGIDGQVFKTAPDASYWRQQSRQPVQFLQSLITAINKGYNLFLEVGSRPILVEQGRRYNDELIWLSSLNRGVDNWQTILSTLGQLYTHGIHFNAENFNADYGYRNIQLPNYPFQRKRFKFQSYNETSIEKEVITMTQSTISNNQKYQQDIRHQLKSILALLLKENENDIRDDETLLNLGADSIILTDFARKIEEKLGIKIKIDQLFTDLQTITEIAQYLANFVKQESLETSVKLANNDSELSNYLWVISQLQPIVIAYILKALAVLGKKLNRAESWTTENLLQTLPIAPKYYILISRYLKTLEQAGILQNQGNVWTVKNLPTPVDLPAAIENLQQTCPAAKPELEMLQRCGENLPEVIKGNIDPLELIFPAGSVVHAESIYGASPVSRLMNQRVSEAINDILKSFDLSDRSNQIIEIGGGTGATSEAILNHLNLSHATYTFTELSPVLLNKARQKFQNQSGLKFHQLDIEKSPVSQGLPAHSYHIVVAANVLHSTRNITETLNHIRELLLPGGYLVLLETVENNSWLDLTFGLTPGWWRFQDKELRVDSPLLSGETWCTVLKSCGFATADSFSQKNNISIYNGQELIIACAAEESVSEAPKFIPVAAASSGKEALMMAQLQSLKELKELHEKTIIKQLEVLQSVSVTPKTETLIIPPSLPQTSKIETVSPPQTSKTDTVKKTGSPNLNPLALKLNENKSLTEKQQAFIRNLQVIYNKKTAKSKAYSQNSRKSMVDVKPTIDFRMALKEFQYPIVSESAQGAYFRDIDGNDYIDLAMGFGVNFFGHSPDFVLSAIQQQMEHGIGLGMQSNIAAETASLISEIAGVERVAFSNTGTEAIMGAIRIARSRTKRPKIAVFAGSYHGTFDGILARVGEEPPTAQPLSPGTPLGMVEDVIVLTYGAEESLDIIAAHADNLAAVLVEPVQSRKPDLQPKEFLKQLRKLTQEQEIALIFDEIITGFRIAPGGAQEWFDVEADIVVYGKAIGGGLPISMICGKADFLDTIDGGFWSYGDHSHPQTELTAYGGTFCRHPLALAACRAVLLHLRQQGATIQETVNQLTNRLATEVNQFFQEVGIPIRIVHFGSLFRFEPFGAYSIFLQPIELPLFYYLLNLKGIYTWEKRVCFLSTSHTNEDIDKVVTAVKEVIIELQQAGFFENAKPPQAKKTEVSDRSDDEDGRNNLKKQFPTSEAQRQLWLMGELDTNASAAYNVTTSLELHGDLDILSLQEAINEVVNRHEALRTKILAQGEIQEVVPQIKIDLPLINLTDEKNPETTSFTFRTQFAQKPFDLSTAPLFAAALIRLAPEHHLLSLKTHHIVADGWSLGVILNEIGKLYSAKIGGATNYLASPMQFQQYLALRQQEAQNPQMLEHRNFWLQTYEGEIPVFELTTDFPRPAVKTYTGGRESKIIASQLWKNLQTVGRKNQATLFMTMFAAYTAFLQRIFGQDDLVIGIPISGRQIEGSETLVGFCSQFLPIRIQPDVTTSFVEHLHHTKNTLIAAFKHQNYALEELLSALQLQRDFSRSPLISVSFNMDPSLTLPGFEGLKVSLPPEPIGYTPFDLGFNFIEVDNDLIVYCNYNTELFKQKTIQQFLTSFEILLEGVIDNVNSLLYQLPLITQIQQQKLWSELTGETIELPQNITIINDFIAKVNSTPNVPALIVGQTSLTYRELNEQVNRLANYLHQEHRLGAGKAIALMLGRNQHLIIGILAIFKTGATYVPIDPQYPNSRIDFILKDSGCQVCLTESNLISQLPQNTETICLDKIAHILADFDNDEPQLQRDYNQIAYILYTSGSTGNPKGVMGRHISILNVIRSLRLTFDLDQHPEWRYIFTAPITHDPSLRNIFLPLSIGAALYMYEVQHIGDLVEFLQANQINALHTTPSIYREMLNVLAPTETISGVGQKEDETTNRIRQSRSRRVDAKYAKKEFLKEERNENHPANMQFPISSLKYISAGGEKLDREIAIALRKRFPSAIISNVYGSTETCVGVSQYTIGTNLDTDVPLGQVFHNNRLFVLDEFNNTVPLHVVGEICVEGAALAAGYHNLPQITKEKFQPSFISEGRTLFRTGDLGKQIAPGVIEFIGRKDNQVKVNGYRIDPGEIEYQLNRHADIDRAIVLPIEVDNRIQLSAYCQTAKDIEIFDIRKFLSHALPVYMIPSYFILLKQFPLTRHGKIDWRSLLELQETSKSTQVNYTAPRNSLDSRLVNIWEKFISKRPIGIFDNFFEIGGHSLLLSRVVTHVHKELNVVVKLADFFKVPTIAGLAALVSQAQYDYQKPIPPITQQTSYPMSHGQRRLWALEFLDRHHNAYGMPSAYQFNGNLNIAAFETAFQDLIRRHEILRTTFTLIDNQPRQVVHEQMNFALQQIDLTEYAEPERTKIIAEYVDKNAKTTFDLEMGPLLKVSLLKLNQHSHIILFNMHHIISDGWSAGVLIKDFLTHYHAYGQQNSELPSPLKIHYKDYSDWQEKQFETSILQAQRDYWLAKLTPLPARLDLPLDYARPAVQNFQGTAVTWKPNQELIKRFEVLIKTQQASLFMGLVTLVKSFLFCYTEQNEITIGSPIAGRNHPDLEEQIGFYVNTLVLCDRIAADDSFASLLTKVKTTTLFAYENQEYPFDKLVSDLNVQRDPSRNPIFDIVVVLQNNQNVDLALDGITVNFIEQKIVTSKFDLEFIFLDEAELCLKLIYNTDIFANERISLIINLLESLLEAVVKSPDTPLLQIPFYRKNSEIEDSNLFGTDFNF</sequence>
<keyword evidence="7" id="KW-0511">Multifunctional enzyme</keyword>
<evidence type="ECO:0000256" key="5">
    <source>
        <dbReference type="ARBA" id="ARBA00022737"/>
    </source>
</evidence>
<organism evidence="11">
    <name type="scientific">Fischerella sp. CENA161</name>
    <dbReference type="NCBI Taxonomy" id="548826"/>
    <lineage>
        <taxon>Bacteria</taxon>
        <taxon>Bacillati</taxon>
        <taxon>Cyanobacteriota</taxon>
        <taxon>Cyanophyceae</taxon>
        <taxon>Nostocales</taxon>
        <taxon>Hapalosiphonaceae</taxon>
        <taxon>Fischerella</taxon>
    </lineage>
</organism>
<dbReference type="InterPro" id="IPR015422">
    <property type="entry name" value="PyrdxlP-dep_Trfase_small"/>
</dbReference>
<dbReference type="Pfam" id="PF00202">
    <property type="entry name" value="Aminotran_3"/>
    <property type="match status" value="1"/>
</dbReference>
<name>A0A1Q0AKU7_9CYAN</name>
<dbReference type="InterPro" id="IPR015421">
    <property type="entry name" value="PyrdxlP-dep_Trfase_major"/>
</dbReference>
<dbReference type="Gene3D" id="3.40.50.12780">
    <property type="entry name" value="N-terminal domain of ligase-like"/>
    <property type="match status" value="1"/>
</dbReference>
<feature type="region of interest" description="Disordered" evidence="8">
    <location>
        <begin position="1937"/>
        <end position="1959"/>
    </location>
</feature>
<dbReference type="GO" id="GO:0009403">
    <property type="term" value="P:toxin biosynthetic process"/>
    <property type="evidence" value="ECO:0007669"/>
    <property type="project" value="UniProtKB-ARBA"/>
</dbReference>
<keyword evidence="3" id="KW-0597">Phosphoprotein</keyword>
<dbReference type="SMART" id="SM01294">
    <property type="entry name" value="PKS_PP_betabranch"/>
    <property type="match status" value="1"/>
</dbReference>
<dbReference type="InterPro" id="IPR049704">
    <property type="entry name" value="Aminotrans_3_PPA_site"/>
</dbReference>
<dbReference type="InterPro" id="IPR018201">
    <property type="entry name" value="Ketoacyl_synth_AS"/>
</dbReference>
<keyword evidence="2" id="KW-0596">Phosphopantetheine</keyword>
<dbReference type="SUPFAM" id="SSF53383">
    <property type="entry name" value="PLP-dependent transferases"/>
    <property type="match status" value="1"/>
</dbReference>
<dbReference type="GO" id="GO:0071770">
    <property type="term" value="P:DIM/DIP cell wall layer assembly"/>
    <property type="evidence" value="ECO:0007669"/>
    <property type="project" value="TreeGrafter"/>
</dbReference>
<dbReference type="Gene3D" id="3.40.640.10">
    <property type="entry name" value="Type I PLP-dependent aspartate aminotransferase-like (Major domain)"/>
    <property type="match status" value="1"/>
</dbReference>
<evidence type="ECO:0000259" key="9">
    <source>
        <dbReference type="PROSITE" id="PS50075"/>
    </source>
</evidence>
<dbReference type="Gene3D" id="3.40.366.10">
    <property type="entry name" value="Malonyl-Coenzyme A Acyl Carrier Protein, domain 2"/>
    <property type="match status" value="1"/>
</dbReference>
<dbReference type="GO" id="GO:0005886">
    <property type="term" value="C:plasma membrane"/>
    <property type="evidence" value="ECO:0007669"/>
    <property type="project" value="TreeGrafter"/>
</dbReference>
<dbReference type="FunFam" id="3.30.559.10:FF:000012">
    <property type="entry name" value="Non-ribosomal peptide synthetase"/>
    <property type="match status" value="1"/>
</dbReference>
<dbReference type="PROSITE" id="PS50075">
    <property type="entry name" value="CARRIER"/>
    <property type="match status" value="2"/>
</dbReference>
<dbReference type="InterPro" id="IPR036736">
    <property type="entry name" value="ACP-like_sf"/>
</dbReference>
<dbReference type="Pfam" id="PF00698">
    <property type="entry name" value="Acyl_transf_1"/>
    <property type="match status" value="1"/>
</dbReference>
<dbReference type="Gene3D" id="1.10.1200.10">
    <property type="entry name" value="ACP-like"/>
    <property type="match status" value="2"/>
</dbReference>
<dbReference type="PROSITE" id="PS00455">
    <property type="entry name" value="AMP_BINDING"/>
    <property type="match status" value="1"/>
</dbReference>
<dbReference type="InterPro" id="IPR020806">
    <property type="entry name" value="PKS_PP-bd"/>
</dbReference>
<dbReference type="InterPro" id="IPR009081">
    <property type="entry name" value="PP-bd_ACP"/>
</dbReference>
<dbReference type="Gene3D" id="3.30.559.10">
    <property type="entry name" value="Chloramphenicol acetyltransferase-like domain"/>
    <property type="match status" value="2"/>
</dbReference>
<dbReference type="SUPFAM" id="SSF53901">
    <property type="entry name" value="Thiolase-like"/>
    <property type="match status" value="1"/>
</dbReference>
<dbReference type="GO" id="GO:0008483">
    <property type="term" value="F:transaminase activity"/>
    <property type="evidence" value="ECO:0007669"/>
    <property type="project" value="InterPro"/>
</dbReference>
<evidence type="ECO:0000256" key="7">
    <source>
        <dbReference type="ARBA" id="ARBA00023268"/>
    </source>
</evidence>
<dbReference type="GO" id="GO:0004315">
    <property type="term" value="F:3-oxoacyl-[acyl-carrier-protein] synthase activity"/>
    <property type="evidence" value="ECO:0007669"/>
    <property type="project" value="InterPro"/>
</dbReference>
<dbReference type="PROSITE" id="PS52004">
    <property type="entry name" value="KS3_2"/>
    <property type="match status" value="1"/>
</dbReference>
<evidence type="ECO:0000256" key="4">
    <source>
        <dbReference type="ARBA" id="ARBA00022679"/>
    </source>
</evidence>
<evidence type="ECO:0000256" key="8">
    <source>
        <dbReference type="SAM" id="MobiDB-lite"/>
    </source>
</evidence>
<dbReference type="SMART" id="SM00827">
    <property type="entry name" value="PKS_AT"/>
    <property type="match status" value="1"/>
</dbReference>
<dbReference type="Gene3D" id="3.30.559.30">
    <property type="entry name" value="Nonribosomal peptide synthetase, condensation domain"/>
    <property type="match status" value="2"/>
</dbReference>
<dbReference type="InterPro" id="IPR032821">
    <property type="entry name" value="PKS_assoc"/>
</dbReference>
<dbReference type="Gene3D" id="3.40.47.10">
    <property type="match status" value="1"/>
</dbReference>
<dbReference type="InterPro" id="IPR015424">
    <property type="entry name" value="PyrdxlP-dep_Trfase"/>
</dbReference>
<dbReference type="SMART" id="SM00825">
    <property type="entry name" value="PKS_KS"/>
    <property type="match status" value="1"/>
</dbReference>
<dbReference type="InterPro" id="IPR050091">
    <property type="entry name" value="PKS_NRPS_Biosynth_Enz"/>
</dbReference>
<dbReference type="PROSITE" id="PS00600">
    <property type="entry name" value="AA_TRANSFER_CLASS_3"/>
    <property type="match status" value="1"/>
</dbReference>
<dbReference type="Pfam" id="PF16197">
    <property type="entry name" value="KAsynt_C_assoc"/>
    <property type="match status" value="1"/>
</dbReference>
<reference evidence="11" key="1">
    <citation type="submission" date="2016-09" db="EMBL/GenBank/DDBJ databases">
        <title>Biosynthesis of microcystin cyclic heptapeptide in the cyanobacterial genus Fischerella.</title>
        <authorList>
            <person name="Heck K."/>
            <person name="Alvarenga D.O."/>
            <person name="Shishido T.K."/>
            <person name="Varani A.M."/>
            <person name="Dorr F.A."/>
            <person name="Pinto E."/>
            <person name="Rouhiainen L."/>
            <person name="Jokela J."/>
            <person name="Sivonen K."/>
            <person name="Fiore M.F."/>
        </authorList>
    </citation>
    <scope>NUCLEOTIDE SEQUENCE</scope>
    <source>
        <strain evidence="11">CENA161</strain>
    </source>
</reference>
<dbReference type="InterPro" id="IPR014043">
    <property type="entry name" value="Acyl_transferase_dom"/>
</dbReference>
<dbReference type="Pfam" id="PF00550">
    <property type="entry name" value="PP-binding"/>
    <property type="match status" value="2"/>
</dbReference>
<dbReference type="SUPFAM" id="SSF53335">
    <property type="entry name" value="S-adenosyl-L-methionine-dependent methyltransferases"/>
    <property type="match status" value="1"/>
</dbReference>
<dbReference type="PANTHER" id="PTHR43775:SF37">
    <property type="entry name" value="SI:DKEY-61P9.11"/>
    <property type="match status" value="1"/>
</dbReference>
<feature type="domain" description="Carrier" evidence="9">
    <location>
        <begin position="928"/>
        <end position="1003"/>
    </location>
</feature>
<dbReference type="CDD" id="cd02440">
    <property type="entry name" value="AdoMet_MTases"/>
    <property type="match status" value="1"/>
</dbReference>
<evidence type="ECO:0000313" key="11">
    <source>
        <dbReference type="EMBL" id="AQH32481.1"/>
    </source>
</evidence>
<dbReference type="FunFam" id="3.40.50.980:FF:000001">
    <property type="entry name" value="Non-ribosomal peptide synthetase"/>
    <property type="match status" value="1"/>
</dbReference>
<dbReference type="CDD" id="cd00833">
    <property type="entry name" value="PKS"/>
    <property type="match status" value="1"/>
</dbReference>
<dbReference type="InterPro" id="IPR001227">
    <property type="entry name" value="Ac_transferase_dom_sf"/>
</dbReference>
<dbReference type="SUPFAM" id="SSF52151">
    <property type="entry name" value="FabD/lysophospholipase-like"/>
    <property type="match status" value="1"/>
</dbReference>
<keyword evidence="4" id="KW-0808">Transferase</keyword>
<dbReference type="GO" id="GO:0006633">
    <property type="term" value="P:fatty acid biosynthetic process"/>
    <property type="evidence" value="ECO:0007669"/>
    <property type="project" value="InterPro"/>
</dbReference>
<dbReference type="SUPFAM" id="SSF52777">
    <property type="entry name" value="CoA-dependent acyltransferases"/>
    <property type="match status" value="4"/>
</dbReference>
<dbReference type="EMBL" id="KX891213">
    <property type="protein sequence ID" value="AQH32481.1"/>
    <property type="molecule type" value="Genomic_DNA"/>
</dbReference>
<dbReference type="InterPro" id="IPR014030">
    <property type="entry name" value="Ketoacyl_synth_N"/>
</dbReference>
<dbReference type="InterPro" id="IPR020841">
    <property type="entry name" value="PKS_Beta-ketoAc_synthase_dom"/>
</dbReference>
<dbReference type="Pfam" id="PF08242">
    <property type="entry name" value="Methyltransf_12"/>
    <property type="match status" value="1"/>
</dbReference>
<dbReference type="InterPro" id="IPR016035">
    <property type="entry name" value="Acyl_Trfase/lysoPLipase"/>
</dbReference>
<dbReference type="Pfam" id="PF02801">
    <property type="entry name" value="Ketoacyl-synt_C"/>
    <property type="match status" value="1"/>
</dbReference>
<dbReference type="GO" id="GO:0031177">
    <property type="term" value="F:phosphopantetheine binding"/>
    <property type="evidence" value="ECO:0007669"/>
    <property type="project" value="InterPro"/>
</dbReference>
<dbReference type="Gene3D" id="3.40.50.150">
    <property type="entry name" value="Vaccinia Virus protein VP39"/>
    <property type="match status" value="1"/>
</dbReference>
<keyword evidence="6" id="KW-0663">Pyridoxal phosphate</keyword>
<evidence type="ECO:0000256" key="1">
    <source>
        <dbReference type="ARBA" id="ARBA00001957"/>
    </source>
</evidence>
<dbReference type="InterPro" id="IPR023213">
    <property type="entry name" value="CAT-like_dom_sf"/>
</dbReference>
<dbReference type="CDD" id="cd05930">
    <property type="entry name" value="A_NRPS"/>
    <property type="match status" value="1"/>
</dbReference>
<evidence type="ECO:0000256" key="6">
    <source>
        <dbReference type="ARBA" id="ARBA00022898"/>
    </source>
</evidence>
<comment type="cofactor">
    <cofactor evidence="1">
        <name>pantetheine 4'-phosphate</name>
        <dbReference type="ChEBI" id="CHEBI:47942"/>
    </cofactor>
</comment>
<dbReference type="InterPro" id="IPR005814">
    <property type="entry name" value="Aminotrans_3"/>
</dbReference>
<dbReference type="CDD" id="cd19531">
    <property type="entry name" value="LCL_NRPS-like"/>
    <property type="match status" value="2"/>
</dbReference>
<gene>
    <name evidence="11" type="primary">mcyE</name>
</gene>
<dbReference type="PANTHER" id="PTHR43775">
    <property type="entry name" value="FATTY ACID SYNTHASE"/>
    <property type="match status" value="1"/>
</dbReference>
<dbReference type="InterPro" id="IPR001242">
    <property type="entry name" value="Condensation_dom"/>
</dbReference>
<keyword evidence="5" id="KW-0677">Repeat</keyword>
<dbReference type="InterPro" id="IPR029063">
    <property type="entry name" value="SAM-dependent_MTases_sf"/>
</dbReference>
<proteinExistence type="predicted"/>
<dbReference type="InterPro" id="IPR045851">
    <property type="entry name" value="AMP-bd_C_sf"/>
</dbReference>
<dbReference type="Pfam" id="PF00109">
    <property type="entry name" value="ketoacyl-synt"/>
    <property type="match status" value="1"/>
</dbReference>
<evidence type="ECO:0000256" key="2">
    <source>
        <dbReference type="ARBA" id="ARBA00022450"/>
    </source>
</evidence>
<dbReference type="Gene3D" id="3.90.1150.10">
    <property type="entry name" value="Aspartate Aminotransferase, domain 1"/>
    <property type="match status" value="1"/>
</dbReference>
<protein>
    <submittedName>
        <fullName evidence="11">Hybrid polyketide synthase/peptide synthetase</fullName>
    </submittedName>
</protein>
<dbReference type="InterPro" id="IPR014031">
    <property type="entry name" value="Ketoacyl_synth_C"/>
</dbReference>
<evidence type="ECO:0000256" key="3">
    <source>
        <dbReference type="ARBA" id="ARBA00022553"/>
    </source>
</evidence>